<evidence type="ECO:0000256" key="1">
    <source>
        <dbReference type="ARBA" id="ARBA00004370"/>
    </source>
</evidence>
<keyword evidence="3" id="KW-1015">Disulfide bond</keyword>
<feature type="domain" description="EGF-like" evidence="6">
    <location>
        <begin position="720"/>
        <end position="731"/>
    </location>
</feature>
<dbReference type="eggNOG" id="ENOG502QR13">
    <property type="taxonomic scope" value="Eukaryota"/>
</dbReference>
<dbReference type="RefSeq" id="XP_008871647.1">
    <property type="nucleotide sequence ID" value="XM_008873425.1"/>
</dbReference>
<keyword evidence="2" id="KW-0472">Membrane</keyword>
<evidence type="ECO:0000256" key="4">
    <source>
        <dbReference type="ARBA" id="ARBA00023180"/>
    </source>
</evidence>
<dbReference type="InterPro" id="IPR000742">
    <property type="entry name" value="EGF"/>
</dbReference>
<comment type="subcellular location">
    <subcellularLocation>
        <location evidence="1">Membrane</location>
    </subcellularLocation>
</comment>
<dbReference type="InterPro" id="IPR013320">
    <property type="entry name" value="ConA-like_dom_sf"/>
</dbReference>
<keyword evidence="4" id="KW-0325">Glycoprotein</keyword>
<dbReference type="GO" id="GO:0005789">
    <property type="term" value="C:endoplasmic reticulum membrane"/>
    <property type="evidence" value="ECO:0007669"/>
    <property type="project" value="TreeGrafter"/>
</dbReference>
<evidence type="ECO:0000256" key="3">
    <source>
        <dbReference type="ARBA" id="ARBA00023157"/>
    </source>
</evidence>
<dbReference type="PROSITE" id="PS01186">
    <property type="entry name" value="EGF_2"/>
    <property type="match status" value="1"/>
</dbReference>
<dbReference type="InterPro" id="IPR005629">
    <property type="entry name" value="Skn1/Kre6/Sbg1"/>
</dbReference>
<dbReference type="AlphaFoldDB" id="A0A024U1W2"/>
<dbReference type="VEuPathDB" id="FungiDB:H310_07906"/>
<gene>
    <name evidence="7" type="ORF">H310_07906</name>
</gene>
<dbReference type="OrthoDB" id="412647at2759"/>
<accession>A0A024U1W2</accession>
<dbReference type="GO" id="GO:0015926">
    <property type="term" value="F:glucosidase activity"/>
    <property type="evidence" value="ECO:0007669"/>
    <property type="project" value="TreeGrafter"/>
</dbReference>
<evidence type="ECO:0000259" key="6">
    <source>
        <dbReference type="PROSITE" id="PS01186"/>
    </source>
</evidence>
<dbReference type="GO" id="GO:0071555">
    <property type="term" value="P:cell wall organization"/>
    <property type="evidence" value="ECO:0007669"/>
    <property type="project" value="UniProtKB-KW"/>
</dbReference>
<dbReference type="PANTHER" id="PTHR31361">
    <property type="entry name" value="BETA-GLUCAN SYNTHESIS-ASSOCIATED PROTEIN KRE6-RELATED"/>
    <property type="match status" value="1"/>
</dbReference>
<evidence type="ECO:0000256" key="2">
    <source>
        <dbReference type="ARBA" id="ARBA00023136"/>
    </source>
</evidence>
<keyword evidence="5" id="KW-0961">Cell wall biogenesis/degradation</keyword>
<proteinExistence type="predicted"/>
<dbReference type="GO" id="GO:0006078">
    <property type="term" value="P:(1-&gt;6)-beta-D-glucan biosynthetic process"/>
    <property type="evidence" value="ECO:0007669"/>
    <property type="project" value="TreeGrafter"/>
</dbReference>
<dbReference type="PANTHER" id="PTHR31361:SF1">
    <property type="entry name" value="BETA-GLUCAN SYNTHESIS-ASSOCIATED PROTEIN KRE6-RELATED"/>
    <property type="match status" value="1"/>
</dbReference>
<protein>
    <recommendedName>
        <fullName evidence="6">EGF-like domain-containing protein</fullName>
    </recommendedName>
</protein>
<reference evidence="7" key="1">
    <citation type="submission" date="2013-12" db="EMBL/GenBank/DDBJ databases">
        <title>The Genome Sequence of Aphanomyces invadans NJM9701.</title>
        <authorList>
            <consortium name="The Broad Institute Genomics Platform"/>
            <person name="Russ C."/>
            <person name="Tyler B."/>
            <person name="van West P."/>
            <person name="Dieguez-Uribeondo J."/>
            <person name="Young S.K."/>
            <person name="Zeng Q."/>
            <person name="Gargeya S."/>
            <person name="Fitzgerald M."/>
            <person name="Abouelleil A."/>
            <person name="Alvarado L."/>
            <person name="Chapman S.B."/>
            <person name="Gainer-Dewar J."/>
            <person name="Goldberg J."/>
            <person name="Griggs A."/>
            <person name="Gujja S."/>
            <person name="Hansen M."/>
            <person name="Howarth C."/>
            <person name="Imamovic A."/>
            <person name="Ireland A."/>
            <person name="Larimer J."/>
            <person name="McCowan C."/>
            <person name="Murphy C."/>
            <person name="Pearson M."/>
            <person name="Poon T.W."/>
            <person name="Priest M."/>
            <person name="Roberts A."/>
            <person name="Saif S."/>
            <person name="Shea T."/>
            <person name="Sykes S."/>
            <person name="Wortman J."/>
            <person name="Nusbaum C."/>
            <person name="Birren B."/>
        </authorList>
    </citation>
    <scope>NUCLEOTIDE SEQUENCE [LARGE SCALE GENOMIC DNA]</scope>
    <source>
        <strain evidence="7">NJM9701</strain>
    </source>
</reference>
<name>A0A024U1W2_9STRA</name>
<dbReference type="GeneID" id="20084956"/>
<organism evidence="7">
    <name type="scientific">Aphanomyces invadans</name>
    <dbReference type="NCBI Taxonomy" id="157072"/>
    <lineage>
        <taxon>Eukaryota</taxon>
        <taxon>Sar</taxon>
        <taxon>Stramenopiles</taxon>
        <taxon>Oomycota</taxon>
        <taxon>Saprolegniomycetes</taxon>
        <taxon>Saprolegniales</taxon>
        <taxon>Verrucalvaceae</taxon>
        <taxon>Aphanomyces</taxon>
    </lineage>
</organism>
<evidence type="ECO:0000256" key="5">
    <source>
        <dbReference type="ARBA" id="ARBA00023316"/>
    </source>
</evidence>
<dbReference type="Pfam" id="PF03935">
    <property type="entry name" value="SKN1_KRE6_Sbg1"/>
    <property type="match status" value="4"/>
</dbReference>
<evidence type="ECO:0000313" key="7">
    <source>
        <dbReference type="EMBL" id="ETV99871.1"/>
    </source>
</evidence>
<dbReference type="Gene3D" id="2.60.120.200">
    <property type="match status" value="2"/>
</dbReference>
<dbReference type="SUPFAM" id="SSF49899">
    <property type="entry name" value="Concanavalin A-like lectins/glucanases"/>
    <property type="match status" value="2"/>
</dbReference>
<dbReference type="STRING" id="157072.A0A024U1W2"/>
<dbReference type="EMBL" id="KI913966">
    <property type="protein sequence ID" value="ETV99871.1"/>
    <property type="molecule type" value="Genomic_DNA"/>
</dbReference>
<dbReference type="GO" id="GO:0005886">
    <property type="term" value="C:plasma membrane"/>
    <property type="evidence" value="ECO:0007669"/>
    <property type="project" value="TreeGrafter"/>
</dbReference>
<sequence>MVVVVRAAGHALVLMQLHAHALDYDYEGYPSRSGVAAWIDVDTPLDVRTKVSSRGEVWDLVMSDEFEIDGRTFEAGKDHLWTALDIPDGVNAAIGLYNSSNVYTRGGKLINRVDEGPTNVTYFNQWLEVPAMETNTLHYAAGMMQSWNKFCVQGGLIEVAAKLPGAVNDVPDDVHKSVTTNPNAVGEFWKDGVRTKLTPRDRIKDGAYYPTWPGIWLLGNLGRALFSASTTRMWPWTYNECDADLSPHQAISACDPNPGYGLHPNQGRGAPEIDILEGGGVAISSSIQIAPGMPDNYRRMPTQKPDSQYCVYGKACDTPGANFPDVPTSAYAYRGHRSWYQGLRYAANNRCPQDPTEVQQYEPVKAAQVNPALVTSNVYNKLQVSAGRDANADLGLIDGKGTLHWGINYNGTCFPVANGYIGAFLCDPDARNPKCETPRKDGVADTNQIPKFQYQMDAISANWDIGHDAYTEFYIYQVEWVLGESGYVRWMLEGAPLFEIPSVTLTKPPQAGRGKPRNPIKLPIEEPLYVIFNVAVARAWGATPPNADIGPCRGNSSKPVPGTPEYNKTHNICDSFPMYMEIDYIRIYQDVSTMALGCDPPTHPTKQWIDEHLKDYTDAKNPMPVRGTPEYNKTHNICDSFPMYMEIDYIRIYQDKSSMFVGCDPPTHPTKQWIDGHLKWYTDAKNPMVRVDGGATCNSDDDCQATAATMPSGRCVMRRCACVGGYGGPRCTKFVGSKALNIHDESYFGPKVVYPAVLVSVMAAMIGLTCVWRMHLQSSAASIASAMHKSRHNGDVEKLEDVSVATGQPRRYYSPANMM</sequence>